<accession>A0A9X1MSB3</accession>
<reference evidence="2" key="1">
    <citation type="submission" date="2021-11" db="EMBL/GenBank/DDBJ databases">
        <title>Genome sequence.</title>
        <authorList>
            <person name="Sun Q."/>
        </authorList>
    </citation>
    <scope>NUCLEOTIDE SEQUENCE</scope>
    <source>
        <strain evidence="2">JC732</strain>
    </source>
</reference>
<evidence type="ECO:0000313" key="2">
    <source>
        <dbReference type="EMBL" id="MCC9631460.1"/>
    </source>
</evidence>
<dbReference type="Proteomes" id="UP001139103">
    <property type="component" value="Unassembled WGS sequence"/>
</dbReference>
<dbReference type="GO" id="GO:0016779">
    <property type="term" value="F:nucleotidyltransferase activity"/>
    <property type="evidence" value="ECO:0007669"/>
    <property type="project" value="UniProtKB-ARBA"/>
</dbReference>
<dbReference type="CDD" id="cd04182">
    <property type="entry name" value="GT_2_like_f"/>
    <property type="match status" value="1"/>
</dbReference>
<evidence type="ECO:0000313" key="3">
    <source>
        <dbReference type="Proteomes" id="UP001139103"/>
    </source>
</evidence>
<dbReference type="PANTHER" id="PTHR43777:SF1">
    <property type="entry name" value="MOLYBDENUM COFACTOR CYTIDYLYLTRANSFERASE"/>
    <property type="match status" value="1"/>
</dbReference>
<keyword evidence="3" id="KW-1185">Reference proteome</keyword>
<dbReference type="AlphaFoldDB" id="A0A9X1MSB3"/>
<feature type="domain" description="MobA-like NTP transferase" evidence="1">
    <location>
        <begin position="10"/>
        <end position="173"/>
    </location>
</feature>
<name>A0A9X1MSB3_9BACT</name>
<dbReference type="InterPro" id="IPR025877">
    <property type="entry name" value="MobA-like_NTP_Trfase"/>
</dbReference>
<sequence length="204" mass="22893">MDRRSFRSFAIIPAAGRSRRMGSDKLLLPYEGRPIIDRVIDAWRDGGVDEIVVVVRADHTPLLQHLQQHDVRVAASEVPLPEMIDSVRAGLRYIAQEFSPQDGDAWLLAPADLPTLDSQAIGKLLDAYVPATCPILAATYEDRRSHPVLFPWRMVAQVEKLPPAGTIRDLFTENRWRAVPMTLARPRDVDLPSDLPGSERKSEK</sequence>
<dbReference type="RefSeq" id="WP_230223447.1">
    <property type="nucleotide sequence ID" value="NZ_JAJKFT010000010.1"/>
</dbReference>
<comment type="caution">
    <text evidence="2">The sequence shown here is derived from an EMBL/GenBank/DDBJ whole genome shotgun (WGS) entry which is preliminary data.</text>
</comment>
<organism evidence="2 3">
    <name type="scientific">Blastopirellula sediminis</name>
    <dbReference type="NCBI Taxonomy" id="2894196"/>
    <lineage>
        <taxon>Bacteria</taxon>
        <taxon>Pseudomonadati</taxon>
        <taxon>Planctomycetota</taxon>
        <taxon>Planctomycetia</taxon>
        <taxon>Pirellulales</taxon>
        <taxon>Pirellulaceae</taxon>
        <taxon>Blastopirellula</taxon>
    </lineage>
</organism>
<evidence type="ECO:0000259" key="1">
    <source>
        <dbReference type="Pfam" id="PF12804"/>
    </source>
</evidence>
<protein>
    <submittedName>
        <fullName evidence="2">Nucleotidyltransferase family protein</fullName>
    </submittedName>
</protein>
<gene>
    <name evidence="2" type="ORF">LOC68_23950</name>
</gene>
<dbReference type="InterPro" id="IPR029044">
    <property type="entry name" value="Nucleotide-diphossugar_trans"/>
</dbReference>
<dbReference type="EMBL" id="JAJKFT010000010">
    <property type="protein sequence ID" value="MCC9631460.1"/>
    <property type="molecule type" value="Genomic_DNA"/>
</dbReference>
<dbReference type="SUPFAM" id="SSF53448">
    <property type="entry name" value="Nucleotide-diphospho-sugar transferases"/>
    <property type="match status" value="1"/>
</dbReference>
<dbReference type="Pfam" id="PF12804">
    <property type="entry name" value="NTP_transf_3"/>
    <property type="match status" value="1"/>
</dbReference>
<dbReference type="Gene3D" id="3.90.550.10">
    <property type="entry name" value="Spore Coat Polysaccharide Biosynthesis Protein SpsA, Chain A"/>
    <property type="match status" value="1"/>
</dbReference>
<dbReference type="PANTHER" id="PTHR43777">
    <property type="entry name" value="MOLYBDENUM COFACTOR CYTIDYLYLTRANSFERASE"/>
    <property type="match status" value="1"/>
</dbReference>
<proteinExistence type="predicted"/>